<dbReference type="EMBL" id="CAJVPV010000586">
    <property type="protein sequence ID" value="CAG8464083.1"/>
    <property type="molecule type" value="Genomic_DNA"/>
</dbReference>
<feature type="transmembrane region" description="Helical" evidence="6">
    <location>
        <begin position="143"/>
        <end position="170"/>
    </location>
</feature>
<comment type="caution">
    <text evidence="8">The sequence shown here is derived from an EMBL/GenBank/DDBJ whole genome shotgun (WGS) entry which is preliminary data.</text>
</comment>
<dbReference type="AlphaFoldDB" id="A0A9N8VTS7"/>
<evidence type="ECO:0000313" key="9">
    <source>
        <dbReference type="Proteomes" id="UP000789342"/>
    </source>
</evidence>
<feature type="transmembrane region" description="Helical" evidence="6">
    <location>
        <begin position="88"/>
        <end position="108"/>
    </location>
</feature>
<protein>
    <submittedName>
        <fullName evidence="8">1338_t:CDS:1</fullName>
    </submittedName>
</protein>
<dbReference type="Pfam" id="PF06140">
    <property type="entry name" value="Ifi-6-16"/>
    <property type="match status" value="1"/>
</dbReference>
<evidence type="ECO:0000256" key="2">
    <source>
        <dbReference type="ARBA" id="ARBA00007262"/>
    </source>
</evidence>
<comment type="subcellular location">
    <subcellularLocation>
        <location evidence="1">Membrane</location>
        <topology evidence="1">Multi-pass membrane protein</topology>
    </subcellularLocation>
</comment>
<dbReference type="InterPro" id="IPR038213">
    <property type="entry name" value="IFI6/IFI27-like_sf"/>
</dbReference>
<keyword evidence="5 6" id="KW-0472">Membrane</keyword>
<reference evidence="8" key="1">
    <citation type="submission" date="2021-06" db="EMBL/GenBank/DDBJ databases">
        <authorList>
            <person name="Kallberg Y."/>
            <person name="Tangrot J."/>
            <person name="Rosling A."/>
        </authorList>
    </citation>
    <scope>NUCLEOTIDE SEQUENCE</scope>
    <source>
        <strain evidence="8">CL551</strain>
    </source>
</reference>
<feature type="chain" id="PRO_5040250426" evidence="7">
    <location>
        <begin position="21"/>
        <end position="186"/>
    </location>
</feature>
<dbReference type="OrthoDB" id="440424at2759"/>
<feature type="transmembrane region" description="Helical" evidence="6">
    <location>
        <begin position="115"/>
        <end position="137"/>
    </location>
</feature>
<comment type="similarity">
    <text evidence="2">Belongs to the IFI6/IFI27 family.</text>
</comment>
<keyword evidence="9" id="KW-1185">Reference proteome</keyword>
<dbReference type="Gene3D" id="6.10.110.10">
    <property type="match status" value="1"/>
</dbReference>
<dbReference type="PANTHER" id="PTHR16932:SF18">
    <property type="entry name" value="INTERFERON, ALPHA-INDUCIBLE PROTEIN 27-LIKE 2"/>
    <property type="match status" value="1"/>
</dbReference>
<keyword evidence="4 6" id="KW-1133">Transmembrane helix</keyword>
<dbReference type="Proteomes" id="UP000789342">
    <property type="component" value="Unassembled WGS sequence"/>
</dbReference>
<dbReference type="InterPro" id="IPR009311">
    <property type="entry name" value="IFI6/IFI27-like"/>
</dbReference>
<evidence type="ECO:0000313" key="8">
    <source>
        <dbReference type="EMBL" id="CAG8464083.1"/>
    </source>
</evidence>
<keyword evidence="7" id="KW-0732">Signal</keyword>
<keyword evidence="3 6" id="KW-0812">Transmembrane</keyword>
<evidence type="ECO:0000256" key="3">
    <source>
        <dbReference type="ARBA" id="ARBA00022692"/>
    </source>
</evidence>
<name>A0A9N8VTS7_9GLOM</name>
<dbReference type="GO" id="GO:0016020">
    <property type="term" value="C:membrane"/>
    <property type="evidence" value="ECO:0007669"/>
    <property type="project" value="UniProtKB-SubCell"/>
</dbReference>
<evidence type="ECO:0000256" key="1">
    <source>
        <dbReference type="ARBA" id="ARBA00004141"/>
    </source>
</evidence>
<dbReference type="PANTHER" id="PTHR16932">
    <property type="entry name" value="INTERFERON ALPHA-INDUCIBLE PROTEIN 27"/>
    <property type="match status" value="1"/>
</dbReference>
<proteinExistence type="inferred from homology"/>
<evidence type="ECO:0000256" key="7">
    <source>
        <dbReference type="SAM" id="SignalP"/>
    </source>
</evidence>
<sequence length="186" mass="20198">MKYPVLAIFLVVIFGQFTTGAPIPEIELSMELSNTRENQVILSTEHDSSISEYQLSSIELPSIEPPSIEIPSIELPSFEFPSFKFEDVNIVLIVIGIIGILVILWFTIPAIITAIIHAIGFGVTGIAKGSYAAALMASYSGHVFVRSLCAILQSVGVLGISGFKGLFILIGKLLMLFLRTIFCCCL</sequence>
<evidence type="ECO:0000256" key="4">
    <source>
        <dbReference type="ARBA" id="ARBA00022989"/>
    </source>
</evidence>
<accession>A0A9N8VTS7</accession>
<evidence type="ECO:0000256" key="6">
    <source>
        <dbReference type="SAM" id="Phobius"/>
    </source>
</evidence>
<gene>
    <name evidence="8" type="ORF">AMORRO_LOCUS1542</name>
</gene>
<organism evidence="8 9">
    <name type="scientific">Acaulospora morrowiae</name>
    <dbReference type="NCBI Taxonomy" id="94023"/>
    <lineage>
        <taxon>Eukaryota</taxon>
        <taxon>Fungi</taxon>
        <taxon>Fungi incertae sedis</taxon>
        <taxon>Mucoromycota</taxon>
        <taxon>Glomeromycotina</taxon>
        <taxon>Glomeromycetes</taxon>
        <taxon>Diversisporales</taxon>
        <taxon>Acaulosporaceae</taxon>
        <taxon>Acaulospora</taxon>
    </lineage>
</organism>
<feature type="signal peptide" evidence="7">
    <location>
        <begin position="1"/>
        <end position="20"/>
    </location>
</feature>
<evidence type="ECO:0000256" key="5">
    <source>
        <dbReference type="ARBA" id="ARBA00023136"/>
    </source>
</evidence>